<proteinExistence type="predicted"/>
<accession>A0AA40CNW8</accession>
<evidence type="ECO:0000313" key="3">
    <source>
        <dbReference type="Proteomes" id="UP001175001"/>
    </source>
</evidence>
<protein>
    <recommendedName>
        <fullName evidence="1">BTB domain-containing protein</fullName>
    </recommendedName>
</protein>
<dbReference type="PROSITE" id="PS50097">
    <property type="entry name" value="BTB"/>
    <property type="match status" value="1"/>
</dbReference>
<dbReference type="PANTHER" id="PTHR47843:SF5">
    <property type="entry name" value="BTB_POZ DOMAIN PROTEIN"/>
    <property type="match status" value="1"/>
</dbReference>
<gene>
    <name evidence="2" type="ORF">DIS24_g8028</name>
</gene>
<feature type="domain" description="BTB" evidence="1">
    <location>
        <begin position="24"/>
        <end position="94"/>
    </location>
</feature>
<dbReference type="InterPro" id="IPR011333">
    <property type="entry name" value="SKP1/BTB/POZ_sf"/>
</dbReference>
<dbReference type="Gene3D" id="3.30.710.10">
    <property type="entry name" value="Potassium Channel Kv1.1, Chain A"/>
    <property type="match status" value="1"/>
</dbReference>
<sequence>MPPIDPSSALGASMSACFKTGLYSDLRIKDSNGHEYAVHRIIVCGQSAVLTNACKLEHGFKEAQTGVIDLGHDDPDAVRDMLEFMYHHRYLVSTNHAMLRHARAYAIGDIYFIPELKLKSYAAAEFKKLSSKGWNTADFTAAVRVIYDSVPITDKHGIRDIMTSVIAEHYDVLLTKPEFEAVLDDFSVLGKEILRALARAKAERRPYVQSGQPSVDMRRVMRHLRIDN</sequence>
<dbReference type="AlphaFoldDB" id="A0AA40CNW8"/>
<dbReference type="Proteomes" id="UP001175001">
    <property type="component" value="Unassembled WGS sequence"/>
</dbReference>
<evidence type="ECO:0000313" key="2">
    <source>
        <dbReference type="EMBL" id="KAK0645307.1"/>
    </source>
</evidence>
<dbReference type="SUPFAM" id="SSF54695">
    <property type="entry name" value="POZ domain"/>
    <property type="match status" value="1"/>
</dbReference>
<dbReference type="InterPro" id="IPR000210">
    <property type="entry name" value="BTB/POZ_dom"/>
</dbReference>
<dbReference type="Pfam" id="PF00651">
    <property type="entry name" value="BTB"/>
    <property type="match status" value="1"/>
</dbReference>
<dbReference type="CDD" id="cd18186">
    <property type="entry name" value="BTB_POZ_ZBTB_KLHL-like"/>
    <property type="match status" value="1"/>
</dbReference>
<organism evidence="2 3">
    <name type="scientific">Lasiodiplodia hormozganensis</name>
    <dbReference type="NCBI Taxonomy" id="869390"/>
    <lineage>
        <taxon>Eukaryota</taxon>
        <taxon>Fungi</taxon>
        <taxon>Dikarya</taxon>
        <taxon>Ascomycota</taxon>
        <taxon>Pezizomycotina</taxon>
        <taxon>Dothideomycetes</taxon>
        <taxon>Dothideomycetes incertae sedis</taxon>
        <taxon>Botryosphaeriales</taxon>
        <taxon>Botryosphaeriaceae</taxon>
        <taxon>Lasiodiplodia</taxon>
    </lineage>
</organism>
<comment type="caution">
    <text evidence="2">The sequence shown here is derived from an EMBL/GenBank/DDBJ whole genome shotgun (WGS) entry which is preliminary data.</text>
</comment>
<reference evidence="2" key="1">
    <citation type="submission" date="2023-06" db="EMBL/GenBank/DDBJ databases">
        <title>Multi-omics analyses reveal the molecular pathogenesis toolkit of Lasiodiplodia hormozganensis, a cross-kingdom pathogen.</title>
        <authorList>
            <person name="Felix C."/>
            <person name="Meneses R."/>
            <person name="Goncalves M.F.M."/>
            <person name="Tilleman L."/>
            <person name="Duarte A.S."/>
            <person name="Jorrin-Novo J.V."/>
            <person name="Van De Peer Y."/>
            <person name="Deforce D."/>
            <person name="Van Nieuwerburgh F."/>
            <person name="Esteves A.C."/>
            <person name="Alves A."/>
        </authorList>
    </citation>
    <scope>NUCLEOTIDE SEQUENCE</scope>
    <source>
        <strain evidence="2">CBS 339.90</strain>
    </source>
</reference>
<evidence type="ECO:0000259" key="1">
    <source>
        <dbReference type="PROSITE" id="PS50097"/>
    </source>
</evidence>
<dbReference type="PANTHER" id="PTHR47843">
    <property type="entry name" value="BTB DOMAIN-CONTAINING PROTEIN-RELATED"/>
    <property type="match status" value="1"/>
</dbReference>
<name>A0AA40CNW8_9PEZI</name>
<keyword evidence="3" id="KW-1185">Reference proteome</keyword>
<dbReference type="EMBL" id="JAUJDW010000055">
    <property type="protein sequence ID" value="KAK0645307.1"/>
    <property type="molecule type" value="Genomic_DNA"/>
</dbReference>